<proteinExistence type="predicted"/>
<feature type="non-terminal residue" evidence="1">
    <location>
        <position position="1"/>
    </location>
</feature>
<protein>
    <submittedName>
        <fullName evidence="1">Uncharacterized protein</fullName>
    </submittedName>
</protein>
<feature type="non-terminal residue" evidence="1">
    <location>
        <position position="155"/>
    </location>
</feature>
<accession>A0A699TSR8</accession>
<dbReference type="EMBL" id="BKCJ011275308">
    <property type="protein sequence ID" value="GFD13865.1"/>
    <property type="molecule type" value="Genomic_DNA"/>
</dbReference>
<dbReference type="AlphaFoldDB" id="A0A699TSR8"/>
<reference evidence="1" key="1">
    <citation type="journal article" date="2019" name="Sci. Rep.">
        <title>Draft genome of Tanacetum cinerariifolium, the natural source of mosquito coil.</title>
        <authorList>
            <person name="Yamashiro T."/>
            <person name="Shiraishi A."/>
            <person name="Satake H."/>
            <person name="Nakayama K."/>
        </authorList>
    </citation>
    <scope>NUCLEOTIDE SEQUENCE</scope>
</reference>
<evidence type="ECO:0000313" key="1">
    <source>
        <dbReference type="EMBL" id="GFD13865.1"/>
    </source>
</evidence>
<comment type="caution">
    <text evidence="1">The sequence shown here is derived from an EMBL/GenBank/DDBJ whole genome shotgun (WGS) entry which is preliminary data.</text>
</comment>
<name>A0A699TSR8_TANCI</name>
<gene>
    <name evidence="1" type="ORF">Tci_885834</name>
</gene>
<sequence length="155" mass="16938">TVTTDASIVSPPKVRVVSKNLEIVTDSTSAGGVNADVTGTSKLNEPVDSSDSFYASQDLDSDTLHRIYVCLGAEVRMRTEHTLERKCEREDKCPKQAALLLERDAEIVHLKSLLSLKEAEAAEAIRLRGQLTVVEVADAAKGDELRDLKEKNFAL</sequence>
<organism evidence="1">
    <name type="scientific">Tanacetum cinerariifolium</name>
    <name type="common">Dalmatian daisy</name>
    <name type="synonym">Chrysanthemum cinerariifolium</name>
    <dbReference type="NCBI Taxonomy" id="118510"/>
    <lineage>
        <taxon>Eukaryota</taxon>
        <taxon>Viridiplantae</taxon>
        <taxon>Streptophyta</taxon>
        <taxon>Embryophyta</taxon>
        <taxon>Tracheophyta</taxon>
        <taxon>Spermatophyta</taxon>
        <taxon>Magnoliopsida</taxon>
        <taxon>eudicotyledons</taxon>
        <taxon>Gunneridae</taxon>
        <taxon>Pentapetalae</taxon>
        <taxon>asterids</taxon>
        <taxon>campanulids</taxon>
        <taxon>Asterales</taxon>
        <taxon>Asteraceae</taxon>
        <taxon>Asteroideae</taxon>
        <taxon>Anthemideae</taxon>
        <taxon>Anthemidinae</taxon>
        <taxon>Tanacetum</taxon>
    </lineage>
</organism>